<keyword evidence="5" id="KW-0963">Cytoplasm</keyword>
<dbReference type="GO" id="GO:0008289">
    <property type="term" value="F:lipid binding"/>
    <property type="evidence" value="ECO:0007669"/>
    <property type="project" value="UniProtKB-KW"/>
</dbReference>
<evidence type="ECO:0000256" key="10">
    <source>
        <dbReference type="SAM" id="MobiDB-lite"/>
    </source>
</evidence>
<gene>
    <name evidence="13" type="ORF">M6B38_193925</name>
</gene>
<dbReference type="SUPFAM" id="SSF46938">
    <property type="entry name" value="CRAL/TRIO N-terminal domain"/>
    <property type="match status" value="1"/>
</dbReference>
<reference evidence="13" key="1">
    <citation type="journal article" date="2023" name="GigaByte">
        <title>Genome assembly of the bearded iris, Iris pallida Lam.</title>
        <authorList>
            <person name="Bruccoleri R.E."/>
            <person name="Oakeley E.J."/>
            <person name="Faust A.M.E."/>
            <person name="Altorfer M."/>
            <person name="Dessus-Babus S."/>
            <person name="Burckhardt D."/>
            <person name="Oertli M."/>
            <person name="Naumann U."/>
            <person name="Petersen F."/>
            <person name="Wong J."/>
        </authorList>
    </citation>
    <scope>NUCLEOTIDE SEQUENCE</scope>
    <source>
        <strain evidence="13">GSM-AAB239-AS_SAM_17_03QT</strain>
    </source>
</reference>
<dbReference type="GO" id="GO:0051301">
    <property type="term" value="P:cell division"/>
    <property type="evidence" value="ECO:0007669"/>
    <property type="project" value="UniProtKB-KW"/>
</dbReference>
<dbReference type="Pfam" id="PF25099">
    <property type="entry name" value="GOLD_PATL1_C"/>
    <property type="match status" value="1"/>
</dbReference>
<dbReference type="InterPro" id="IPR036273">
    <property type="entry name" value="CRAL/TRIO_N_dom_sf"/>
</dbReference>
<keyword evidence="4" id="KW-0813">Transport</keyword>
<evidence type="ECO:0000256" key="1">
    <source>
        <dbReference type="ARBA" id="ARBA00004370"/>
    </source>
</evidence>
<keyword evidence="14" id="KW-1185">Reference proteome</keyword>
<dbReference type="PROSITE" id="PS50866">
    <property type="entry name" value="GOLD"/>
    <property type="match status" value="1"/>
</dbReference>
<feature type="domain" description="CRAL-TRIO" evidence="11">
    <location>
        <begin position="187"/>
        <end position="363"/>
    </location>
</feature>
<accession>A0AAX6EDP2</accession>
<dbReference type="SMART" id="SM01100">
    <property type="entry name" value="CRAL_TRIO_N"/>
    <property type="match status" value="1"/>
</dbReference>
<dbReference type="Proteomes" id="UP001140949">
    <property type="component" value="Unassembled WGS sequence"/>
</dbReference>
<dbReference type="PRINTS" id="PR00180">
    <property type="entry name" value="CRETINALDHBP"/>
</dbReference>
<evidence type="ECO:0000256" key="2">
    <source>
        <dbReference type="ARBA" id="ARBA00004496"/>
    </source>
</evidence>
<dbReference type="InterPro" id="IPR011074">
    <property type="entry name" value="CRAL/TRIO_N_dom"/>
</dbReference>
<dbReference type="SMART" id="SM00516">
    <property type="entry name" value="SEC14"/>
    <property type="match status" value="1"/>
</dbReference>
<dbReference type="Pfam" id="PF03765">
    <property type="entry name" value="CRAL_TRIO_N"/>
    <property type="match status" value="1"/>
</dbReference>
<dbReference type="GO" id="GO:0005737">
    <property type="term" value="C:cytoplasm"/>
    <property type="evidence" value="ECO:0007669"/>
    <property type="project" value="UniProtKB-SubCell"/>
</dbReference>
<evidence type="ECO:0000256" key="7">
    <source>
        <dbReference type="ARBA" id="ARBA00023121"/>
    </source>
</evidence>
<evidence type="ECO:0000259" key="11">
    <source>
        <dbReference type="PROSITE" id="PS50191"/>
    </source>
</evidence>
<keyword evidence="9" id="KW-0131">Cell cycle</keyword>
<evidence type="ECO:0000256" key="5">
    <source>
        <dbReference type="ARBA" id="ARBA00022490"/>
    </source>
</evidence>
<reference evidence="13" key="2">
    <citation type="submission" date="2023-04" db="EMBL/GenBank/DDBJ databases">
        <authorList>
            <person name="Bruccoleri R.E."/>
            <person name="Oakeley E.J."/>
            <person name="Faust A.-M."/>
            <person name="Dessus-Babus S."/>
            <person name="Altorfer M."/>
            <person name="Burckhardt D."/>
            <person name="Oertli M."/>
            <person name="Naumann U."/>
            <person name="Petersen F."/>
            <person name="Wong J."/>
        </authorList>
    </citation>
    <scope>NUCLEOTIDE SEQUENCE</scope>
    <source>
        <strain evidence="13">GSM-AAB239-AS_SAM_17_03QT</strain>
        <tissue evidence="13">Leaf</tissue>
    </source>
</reference>
<evidence type="ECO:0000256" key="8">
    <source>
        <dbReference type="ARBA" id="ARBA00023136"/>
    </source>
</evidence>
<evidence type="ECO:0000256" key="3">
    <source>
        <dbReference type="ARBA" id="ARBA00007155"/>
    </source>
</evidence>
<comment type="similarity">
    <text evidence="3">Belongs to the patellin family.</text>
</comment>
<dbReference type="InterPro" id="IPR001251">
    <property type="entry name" value="CRAL-TRIO_dom"/>
</dbReference>
<dbReference type="InterPro" id="IPR009038">
    <property type="entry name" value="GOLD_dom"/>
</dbReference>
<dbReference type="EMBL" id="JANAVB010037418">
    <property type="protein sequence ID" value="KAJ6802176.1"/>
    <property type="molecule type" value="Genomic_DNA"/>
</dbReference>
<sequence length="475" mass="53689">MTMEEVKPETAQAAEPVKASESNIEENADADAATNIEENKNKTEESEEALKVANKAVAVAVAVESSFLSDLKDAEKKALAELKAKLEEAIVENKLFKKEDPKPPKENQAETKAEVQEEADKVVEQQISLWGVPLSPRSKDSAAAAAADVLLLKFLRAREFKVKEAFDMLKNTLQWRRDNKIDSVLEETELGDDFGAACYMEGLDREGHPVCYNVVSAVFREEEVYKKAFGSKEGRERFLRWRVQLMEKGIQKLDMRPGGISKLLQITDLKDSVGPSKKELRDTMKQALQLLQDNYPEFVTRNIFINVPFWYYAFYALLSPFMTQRTKNKFVVTRSSNVTETLLKHIPAEAIPIQYGGFKRENDTVFSLEDDPVSELIVKASSTETIEIAAPKGGTTAVWDLSVLGWEVKYKEEFVPSDEGSYTIILQKVKKMGSQEEELLIRNSFMNNEPGKVVLTVENNTSKKKKVLFRYKTDQ</sequence>
<protein>
    <submittedName>
        <fullName evidence="13">Patellin-4</fullName>
    </submittedName>
</protein>
<evidence type="ECO:0000259" key="12">
    <source>
        <dbReference type="PROSITE" id="PS50866"/>
    </source>
</evidence>
<dbReference type="InterPro" id="IPR036865">
    <property type="entry name" value="CRAL-TRIO_dom_sf"/>
</dbReference>
<dbReference type="SUPFAM" id="SSF52087">
    <property type="entry name" value="CRAL/TRIO domain"/>
    <property type="match status" value="1"/>
</dbReference>
<feature type="region of interest" description="Disordered" evidence="10">
    <location>
        <begin position="1"/>
        <end position="49"/>
    </location>
</feature>
<feature type="compositionally biased region" description="Basic and acidic residues" evidence="10">
    <location>
        <begin position="37"/>
        <end position="49"/>
    </location>
</feature>
<dbReference type="Gene3D" id="3.40.525.10">
    <property type="entry name" value="CRAL-TRIO lipid binding domain"/>
    <property type="match status" value="1"/>
</dbReference>
<keyword evidence="7" id="KW-0446">Lipid-binding</keyword>
<name>A0AAX6EDP2_IRIPA</name>
<dbReference type="PANTHER" id="PTHR45932">
    <property type="entry name" value="PATELLIN-1"/>
    <property type="match status" value="1"/>
</dbReference>
<feature type="domain" description="GOLD" evidence="12">
    <location>
        <begin position="339"/>
        <end position="473"/>
    </location>
</feature>
<dbReference type="CDD" id="cd00170">
    <property type="entry name" value="SEC14"/>
    <property type="match status" value="1"/>
</dbReference>
<dbReference type="AlphaFoldDB" id="A0AAX6EDP2"/>
<dbReference type="GO" id="GO:0016020">
    <property type="term" value="C:membrane"/>
    <property type="evidence" value="ECO:0007669"/>
    <property type="project" value="UniProtKB-SubCell"/>
</dbReference>
<organism evidence="13 14">
    <name type="scientific">Iris pallida</name>
    <name type="common">Sweet iris</name>
    <dbReference type="NCBI Taxonomy" id="29817"/>
    <lineage>
        <taxon>Eukaryota</taxon>
        <taxon>Viridiplantae</taxon>
        <taxon>Streptophyta</taxon>
        <taxon>Embryophyta</taxon>
        <taxon>Tracheophyta</taxon>
        <taxon>Spermatophyta</taxon>
        <taxon>Magnoliopsida</taxon>
        <taxon>Liliopsida</taxon>
        <taxon>Asparagales</taxon>
        <taxon>Iridaceae</taxon>
        <taxon>Iridoideae</taxon>
        <taxon>Irideae</taxon>
        <taxon>Iris</taxon>
    </lineage>
</organism>
<proteinExistence type="inferred from homology"/>
<dbReference type="InterPro" id="IPR044834">
    <property type="entry name" value="PATL"/>
</dbReference>
<dbReference type="InterPro" id="IPR056794">
    <property type="entry name" value="PATL1-6_C_GOLD"/>
</dbReference>
<dbReference type="PROSITE" id="PS50191">
    <property type="entry name" value="CRAL_TRIO"/>
    <property type="match status" value="1"/>
</dbReference>
<evidence type="ECO:0000256" key="6">
    <source>
        <dbReference type="ARBA" id="ARBA00022618"/>
    </source>
</evidence>
<evidence type="ECO:0000256" key="9">
    <source>
        <dbReference type="ARBA" id="ARBA00023306"/>
    </source>
</evidence>
<comment type="caution">
    <text evidence="13">The sequence shown here is derived from an EMBL/GenBank/DDBJ whole genome shotgun (WGS) entry which is preliminary data.</text>
</comment>
<comment type="subcellular location">
    <subcellularLocation>
        <location evidence="2">Cytoplasm</location>
    </subcellularLocation>
    <subcellularLocation>
        <location evidence="1">Membrane</location>
    </subcellularLocation>
</comment>
<dbReference type="Pfam" id="PF00650">
    <property type="entry name" value="CRAL_TRIO"/>
    <property type="match status" value="1"/>
</dbReference>
<evidence type="ECO:0000313" key="13">
    <source>
        <dbReference type="EMBL" id="KAJ6802176.1"/>
    </source>
</evidence>
<dbReference type="PANTHER" id="PTHR45932:SF2">
    <property type="entry name" value="PATELLIN-4"/>
    <property type="match status" value="1"/>
</dbReference>
<evidence type="ECO:0000313" key="14">
    <source>
        <dbReference type="Proteomes" id="UP001140949"/>
    </source>
</evidence>
<keyword evidence="8" id="KW-0472">Membrane</keyword>
<evidence type="ECO:0000256" key="4">
    <source>
        <dbReference type="ARBA" id="ARBA00022448"/>
    </source>
</evidence>
<keyword evidence="6" id="KW-0132">Cell division</keyword>